<sequence length="53" mass="6441">MFTPYLLFYFIPRFMYREVIYPAPILSLLISTRRILVDHDKPIHRKVRTIFAA</sequence>
<keyword evidence="2" id="KW-1185">Reference proteome</keyword>
<dbReference type="Proteomes" id="UP000029278">
    <property type="component" value="Unassembled WGS sequence"/>
</dbReference>
<accession>A0A090ZIS8</accession>
<reference evidence="1 2" key="1">
    <citation type="submission" date="2014-04" db="EMBL/GenBank/DDBJ databases">
        <authorList>
            <person name="Bishop-Lilly K.A."/>
            <person name="Broomall S.M."/>
            <person name="Chain P.S."/>
            <person name="Chertkov O."/>
            <person name="Coyne S.R."/>
            <person name="Daligault H.E."/>
            <person name="Davenport K.W."/>
            <person name="Erkkila T."/>
            <person name="Frey K.G."/>
            <person name="Gibbons H.S."/>
            <person name="Gu W."/>
            <person name="Jaissle J."/>
            <person name="Johnson S.L."/>
            <person name="Koroleva G.I."/>
            <person name="Ladner J.T."/>
            <person name="Lo C.-C."/>
            <person name="Minogue T.D."/>
            <person name="Munk C."/>
            <person name="Palacios G.F."/>
            <person name="Redden C.L."/>
            <person name="Rosenzweig C.N."/>
            <person name="Scholz M.B."/>
            <person name="Teshima H."/>
            <person name="Xu Y."/>
        </authorList>
    </citation>
    <scope>NUCLEOTIDE SEQUENCE [LARGE SCALE GENOMIC DNA]</scope>
    <source>
        <strain evidence="1 2">8244</strain>
    </source>
</reference>
<organism evidence="1 2">
    <name type="scientific">Paenibacillus macerans</name>
    <name type="common">Bacillus macerans</name>
    <dbReference type="NCBI Taxonomy" id="44252"/>
    <lineage>
        <taxon>Bacteria</taxon>
        <taxon>Bacillati</taxon>
        <taxon>Bacillota</taxon>
        <taxon>Bacilli</taxon>
        <taxon>Bacillales</taxon>
        <taxon>Paenibacillaceae</taxon>
        <taxon>Paenibacillus</taxon>
    </lineage>
</organism>
<dbReference type="AlphaFoldDB" id="A0A090ZIS8"/>
<evidence type="ECO:0000313" key="2">
    <source>
        <dbReference type="Proteomes" id="UP000029278"/>
    </source>
</evidence>
<evidence type="ECO:0000313" key="1">
    <source>
        <dbReference type="EMBL" id="KFN10145.1"/>
    </source>
</evidence>
<protein>
    <submittedName>
        <fullName evidence="1">Uncharacterized protein</fullName>
    </submittedName>
</protein>
<dbReference type="STRING" id="44252.DJ90_586"/>
<comment type="caution">
    <text evidence="1">The sequence shown here is derived from an EMBL/GenBank/DDBJ whole genome shotgun (WGS) entry which is preliminary data.</text>
</comment>
<gene>
    <name evidence="1" type="ORF">DJ90_586</name>
</gene>
<dbReference type="HOGENOM" id="CLU_3064234_0_0_9"/>
<dbReference type="EMBL" id="JMQA01000020">
    <property type="protein sequence ID" value="KFN10145.1"/>
    <property type="molecule type" value="Genomic_DNA"/>
</dbReference>
<name>A0A090ZIS8_PAEMA</name>
<proteinExistence type="predicted"/>